<dbReference type="InterPro" id="IPR036396">
    <property type="entry name" value="Cyt_P450_sf"/>
</dbReference>
<dbReference type="PROSITE" id="PS00086">
    <property type="entry name" value="CYTOCHROME_P450"/>
    <property type="match status" value="1"/>
</dbReference>
<feature type="binding site" description="axial binding residue" evidence="6">
    <location>
        <position position="468"/>
    </location>
    <ligand>
        <name>heme</name>
        <dbReference type="ChEBI" id="CHEBI:30413"/>
    </ligand>
    <ligandPart>
        <name>Fe</name>
        <dbReference type="ChEBI" id="CHEBI:18248"/>
    </ligandPart>
</feature>
<protein>
    <submittedName>
        <fullName evidence="9">Pisatin demethylase</fullName>
    </submittedName>
</protein>
<dbReference type="GeneID" id="81398229"/>
<feature type="transmembrane region" description="Helical" evidence="8">
    <location>
        <begin position="12"/>
        <end position="37"/>
    </location>
</feature>
<keyword evidence="8" id="KW-0812">Transmembrane</keyword>
<accession>A0A9W9JWH5</accession>
<reference evidence="9" key="2">
    <citation type="journal article" date="2023" name="IMA Fungus">
        <title>Comparative genomic study of the Penicillium genus elucidates a diverse pangenome and 15 lateral gene transfer events.</title>
        <authorList>
            <person name="Petersen C."/>
            <person name="Sorensen T."/>
            <person name="Nielsen M.R."/>
            <person name="Sondergaard T.E."/>
            <person name="Sorensen J.L."/>
            <person name="Fitzpatrick D.A."/>
            <person name="Frisvad J.C."/>
            <person name="Nielsen K.L."/>
        </authorList>
    </citation>
    <scope>NUCLEOTIDE SEQUENCE</scope>
    <source>
        <strain evidence="9">IBT 34128</strain>
    </source>
</reference>
<dbReference type="SUPFAM" id="SSF48264">
    <property type="entry name" value="Cytochrome P450"/>
    <property type="match status" value="1"/>
</dbReference>
<evidence type="ECO:0000256" key="3">
    <source>
        <dbReference type="ARBA" id="ARBA00022723"/>
    </source>
</evidence>
<sequence length="526" mass="60317">MKSFHTYVGFELLPLFVSLSIPLIFYLLYHLVLFPLFRSDIRLIPGPFLAKFTDLHRLLLVRTGSAHEHHIRLHRRYGSLVRLGPNTVSVGSPAAIPILYNIRTRYPKSAFYPVMGNVAHGKVVPTIFSTRDESVHEIMKRPIAQVYAMTNLKNYEPLVESTESLFFSKLEKMADEGKAFDLGTWLHWFATDVIMEITFGKRLGFLQREEDVDAILETIERRFWYVAATGQMPWLDKLLHKNPLVGAVSGLLSKQKVSPVLEFALERIQERRQARQDYPEKRGQERDFLSRFLDIQDSQSKIPDSWIISWCQQNVQAGSDSTAITLTSVIYHLLKNPSSLETLLTELENANLPSPIPWDIAHKLPYLDCCIKEALRMTPAIGIPLERVVPAEGIELCGRDQKVYETDADLWRPGRWIEATEDQRKEMERALFAVSSSATQLCLTCGLVYAPVDTDIFFHQFGAGSRVCLGKNISYLEMYKVIPELLTRFKFELINPEKEWSIKNGFFTYTKGVEVTIGRRENFGQH</sequence>
<keyword evidence="5 6" id="KW-0408">Iron</keyword>
<gene>
    <name evidence="9" type="ORF">NUU61_008535</name>
</gene>
<evidence type="ECO:0000256" key="6">
    <source>
        <dbReference type="PIRSR" id="PIRSR602403-1"/>
    </source>
</evidence>
<dbReference type="PANTHER" id="PTHR24305">
    <property type="entry name" value="CYTOCHROME P450"/>
    <property type="match status" value="1"/>
</dbReference>
<keyword evidence="4 7" id="KW-0560">Oxidoreductase</keyword>
<dbReference type="GO" id="GO:0005506">
    <property type="term" value="F:iron ion binding"/>
    <property type="evidence" value="ECO:0007669"/>
    <property type="project" value="InterPro"/>
</dbReference>
<dbReference type="GO" id="GO:0016705">
    <property type="term" value="F:oxidoreductase activity, acting on paired donors, with incorporation or reduction of molecular oxygen"/>
    <property type="evidence" value="ECO:0007669"/>
    <property type="project" value="InterPro"/>
</dbReference>
<dbReference type="CDD" id="cd11060">
    <property type="entry name" value="CYP57A1-like"/>
    <property type="match status" value="1"/>
</dbReference>
<evidence type="ECO:0000256" key="5">
    <source>
        <dbReference type="ARBA" id="ARBA00023004"/>
    </source>
</evidence>
<dbReference type="PANTHER" id="PTHR24305:SF235">
    <property type="entry name" value="CYTOCHROME P450 MONOOXYGENASE APDB-RELATED"/>
    <property type="match status" value="1"/>
</dbReference>
<dbReference type="PRINTS" id="PR00465">
    <property type="entry name" value="EP450IV"/>
</dbReference>
<keyword evidence="6 7" id="KW-0349">Heme</keyword>
<comment type="caution">
    <text evidence="9">The sequence shown here is derived from an EMBL/GenBank/DDBJ whole genome shotgun (WGS) entry which is preliminary data.</text>
</comment>
<dbReference type="InterPro" id="IPR002403">
    <property type="entry name" value="Cyt_P450_E_grp-IV"/>
</dbReference>
<keyword evidence="7" id="KW-0503">Monooxygenase</keyword>
<proteinExistence type="inferred from homology"/>
<comment type="cofactor">
    <cofactor evidence="1 6">
        <name>heme</name>
        <dbReference type="ChEBI" id="CHEBI:30413"/>
    </cofactor>
</comment>
<dbReference type="Gene3D" id="1.10.630.10">
    <property type="entry name" value="Cytochrome P450"/>
    <property type="match status" value="1"/>
</dbReference>
<dbReference type="PRINTS" id="PR00385">
    <property type="entry name" value="P450"/>
</dbReference>
<dbReference type="Proteomes" id="UP001141434">
    <property type="component" value="Unassembled WGS sequence"/>
</dbReference>
<keyword evidence="3 6" id="KW-0479">Metal-binding</keyword>
<keyword evidence="10" id="KW-1185">Reference proteome</keyword>
<evidence type="ECO:0000256" key="8">
    <source>
        <dbReference type="SAM" id="Phobius"/>
    </source>
</evidence>
<keyword evidence="8" id="KW-0472">Membrane</keyword>
<dbReference type="Pfam" id="PF00067">
    <property type="entry name" value="p450"/>
    <property type="match status" value="2"/>
</dbReference>
<dbReference type="EMBL" id="JAPMSZ010000011">
    <property type="protein sequence ID" value="KAJ5083956.1"/>
    <property type="molecule type" value="Genomic_DNA"/>
</dbReference>
<dbReference type="InterPro" id="IPR001128">
    <property type="entry name" value="Cyt_P450"/>
</dbReference>
<evidence type="ECO:0000256" key="1">
    <source>
        <dbReference type="ARBA" id="ARBA00001971"/>
    </source>
</evidence>
<dbReference type="InterPro" id="IPR050121">
    <property type="entry name" value="Cytochrome_P450_monoxygenase"/>
</dbReference>
<evidence type="ECO:0000313" key="9">
    <source>
        <dbReference type="EMBL" id="KAJ5083956.1"/>
    </source>
</evidence>
<evidence type="ECO:0000256" key="7">
    <source>
        <dbReference type="RuleBase" id="RU000461"/>
    </source>
</evidence>
<comment type="similarity">
    <text evidence="2 7">Belongs to the cytochrome P450 family.</text>
</comment>
<organism evidence="9 10">
    <name type="scientific">Penicillium alfredii</name>
    <dbReference type="NCBI Taxonomy" id="1506179"/>
    <lineage>
        <taxon>Eukaryota</taxon>
        <taxon>Fungi</taxon>
        <taxon>Dikarya</taxon>
        <taxon>Ascomycota</taxon>
        <taxon>Pezizomycotina</taxon>
        <taxon>Eurotiomycetes</taxon>
        <taxon>Eurotiomycetidae</taxon>
        <taxon>Eurotiales</taxon>
        <taxon>Aspergillaceae</taxon>
        <taxon>Penicillium</taxon>
    </lineage>
</organism>
<dbReference type="RefSeq" id="XP_056507353.1">
    <property type="nucleotide sequence ID" value="XM_056659060.1"/>
</dbReference>
<dbReference type="AlphaFoldDB" id="A0A9W9JWH5"/>
<evidence type="ECO:0000256" key="2">
    <source>
        <dbReference type="ARBA" id="ARBA00010617"/>
    </source>
</evidence>
<dbReference type="GO" id="GO:0004497">
    <property type="term" value="F:monooxygenase activity"/>
    <property type="evidence" value="ECO:0007669"/>
    <property type="project" value="UniProtKB-KW"/>
</dbReference>
<dbReference type="GO" id="GO:0043386">
    <property type="term" value="P:mycotoxin biosynthetic process"/>
    <property type="evidence" value="ECO:0007669"/>
    <property type="project" value="UniProtKB-ARBA"/>
</dbReference>
<keyword evidence="8" id="KW-1133">Transmembrane helix</keyword>
<dbReference type="GO" id="GO:0020037">
    <property type="term" value="F:heme binding"/>
    <property type="evidence" value="ECO:0007669"/>
    <property type="project" value="InterPro"/>
</dbReference>
<reference evidence="9" key="1">
    <citation type="submission" date="2022-11" db="EMBL/GenBank/DDBJ databases">
        <authorList>
            <person name="Petersen C."/>
        </authorList>
    </citation>
    <scope>NUCLEOTIDE SEQUENCE</scope>
    <source>
        <strain evidence="9">IBT 34128</strain>
    </source>
</reference>
<evidence type="ECO:0000313" key="10">
    <source>
        <dbReference type="Proteomes" id="UP001141434"/>
    </source>
</evidence>
<name>A0A9W9JWH5_9EURO</name>
<dbReference type="OrthoDB" id="3934656at2759"/>
<evidence type="ECO:0000256" key="4">
    <source>
        <dbReference type="ARBA" id="ARBA00023002"/>
    </source>
</evidence>
<dbReference type="InterPro" id="IPR017972">
    <property type="entry name" value="Cyt_P450_CS"/>
</dbReference>